<protein>
    <submittedName>
        <fullName evidence="1">Nuclear receptor 2C2-associated protein</fullName>
    </submittedName>
</protein>
<name>A0A146LH36_LYGHE</name>
<feature type="non-terminal residue" evidence="1">
    <location>
        <position position="1"/>
    </location>
</feature>
<dbReference type="EMBL" id="GDHC01011165">
    <property type="protein sequence ID" value="JAQ07464.1"/>
    <property type="molecule type" value="Transcribed_RNA"/>
</dbReference>
<dbReference type="Gene3D" id="2.60.120.260">
    <property type="entry name" value="Galactose-binding domain-like"/>
    <property type="match status" value="1"/>
</dbReference>
<accession>A0A146LH36</accession>
<dbReference type="AlphaFoldDB" id="A0A146LH36"/>
<organism evidence="1">
    <name type="scientific">Lygus hesperus</name>
    <name type="common">Western plant bug</name>
    <dbReference type="NCBI Taxonomy" id="30085"/>
    <lineage>
        <taxon>Eukaryota</taxon>
        <taxon>Metazoa</taxon>
        <taxon>Ecdysozoa</taxon>
        <taxon>Arthropoda</taxon>
        <taxon>Hexapoda</taxon>
        <taxon>Insecta</taxon>
        <taxon>Pterygota</taxon>
        <taxon>Neoptera</taxon>
        <taxon>Paraneoptera</taxon>
        <taxon>Hemiptera</taxon>
        <taxon>Heteroptera</taxon>
        <taxon>Panheteroptera</taxon>
        <taxon>Cimicomorpha</taxon>
        <taxon>Miridae</taxon>
        <taxon>Mirini</taxon>
        <taxon>Lygus</taxon>
    </lineage>
</organism>
<keyword evidence="1" id="KW-0675">Receptor</keyword>
<sequence>HHQVEMGRKVDLRSALKSCAVSSVQNRDVKQFSKKHLFDDDLETCWSSDQGSPQWIRLSFKDETAFCTLALQFQGGFVGSDCSICCGEEEVVPFYPEDNNSVQTFSLPENFRGTDFKIVFNASTDFFGRIVLYGLWLETCESSCKHAK</sequence>
<dbReference type="InterPro" id="IPR008979">
    <property type="entry name" value="Galactose-bd-like_sf"/>
</dbReference>
<dbReference type="SUPFAM" id="SSF49785">
    <property type="entry name" value="Galactose-binding domain-like"/>
    <property type="match status" value="1"/>
</dbReference>
<evidence type="ECO:0000313" key="1">
    <source>
        <dbReference type="EMBL" id="JAQ07464.1"/>
    </source>
</evidence>
<proteinExistence type="predicted"/>
<gene>
    <name evidence="1" type="primary">nr2c2ap_0</name>
    <name evidence="1" type="ORF">g.54913</name>
</gene>
<reference evidence="1" key="1">
    <citation type="journal article" date="2016" name="Gigascience">
        <title>De novo construction of an expanded transcriptome assembly for the western tarnished plant bug, Lygus hesperus.</title>
        <authorList>
            <person name="Tassone E.E."/>
            <person name="Geib S.M."/>
            <person name="Hall B."/>
            <person name="Fabrick J.A."/>
            <person name="Brent C.S."/>
            <person name="Hull J.J."/>
        </authorList>
    </citation>
    <scope>NUCLEOTIDE SEQUENCE</scope>
</reference>